<evidence type="ECO:0000313" key="12">
    <source>
        <dbReference type="EMBL" id="MEA5259145.1"/>
    </source>
</evidence>
<evidence type="ECO:0000259" key="11">
    <source>
        <dbReference type="Pfam" id="PF07715"/>
    </source>
</evidence>
<dbReference type="InterPro" id="IPR036942">
    <property type="entry name" value="Beta-barrel_TonB_sf"/>
</dbReference>
<dbReference type="PANTHER" id="PTHR47234:SF3">
    <property type="entry name" value="SECRETIN_TONB SHORT N-TERMINAL DOMAIN-CONTAINING PROTEIN"/>
    <property type="match status" value="1"/>
</dbReference>
<organism evidence="12 13">
    <name type="scientific">Arcicella aquatica</name>
    <dbReference type="NCBI Taxonomy" id="217141"/>
    <lineage>
        <taxon>Bacteria</taxon>
        <taxon>Pseudomonadati</taxon>
        <taxon>Bacteroidota</taxon>
        <taxon>Cytophagia</taxon>
        <taxon>Cytophagales</taxon>
        <taxon>Flectobacillaceae</taxon>
        <taxon>Arcicella</taxon>
    </lineage>
</organism>
<evidence type="ECO:0000256" key="5">
    <source>
        <dbReference type="ARBA" id="ARBA00023077"/>
    </source>
</evidence>
<feature type="domain" description="TonB-dependent receptor plug" evidence="11">
    <location>
        <begin position="121"/>
        <end position="241"/>
    </location>
</feature>
<evidence type="ECO:0000256" key="9">
    <source>
        <dbReference type="RuleBase" id="RU003357"/>
    </source>
</evidence>
<dbReference type="EMBL" id="JAYFUL010000026">
    <property type="protein sequence ID" value="MEA5259145.1"/>
    <property type="molecule type" value="Genomic_DNA"/>
</dbReference>
<keyword evidence="2 8" id="KW-0813">Transport</keyword>
<keyword evidence="12" id="KW-0675">Receptor</keyword>
<comment type="similarity">
    <text evidence="8 9">Belongs to the TonB-dependent receptor family.</text>
</comment>
<keyword evidence="3 8" id="KW-1134">Transmembrane beta strand</keyword>
<evidence type="ECO:0000256" key="4">
    <source>
        <dbReference type="ARBA" id="ARBA00022692"/>
    </source>
</evidence>
<dbReference type="Pfam" id="PF00593">
    <property type="entry name" value="TonB_dep_Rec_b-barrel"/>
    <property type="match status" value="1"/>
</dbReference>
<dbReference type="RefSeq" id="WP_323250654.1">
    <property type="nucleotide sequence ID" value="NZ_JAYFUL010000026.1"/>
</dbReference>
<evidence type="ECO:0000256" key="7">
    <source>
        <dbReference type="ARBA" id="ARBA00023237"/>
    </source>
</evidence>
<dbReference type="Pfam" id="PF07715">
    <property type="entry name" value="Plug"/>
    <property type="match status" value="1"/>
</dbReference>
<evidence type="ECO:0000256" key="8">
    <source>
        <dbReference type="PROSITE-ProRule" id="PRU01360"/>
    </source>
</evidence>
<dbReference type="PROSITE" id="PS52016">
    <property type="entry name" value="TONB_DEPENDENT_REC_3"/>
    <property type="match status" value="1"/>
</dbReference>
<dbReference type="InterPro" id="IPR039426">
    <property type="entry name" value="TonB-dep_rcpt-like"/>
</dbReference>
<dbReference type="Gene3D" id="2.170.130.10">
    <property type="entry name" value="TonB-dependent receptor, plug domain"/>
    <property type="match status" value="1"/>
</dbReference>
<feature type="domain" description="TonB-dependent receptor-like beta-barrel" evidence="10">
    <location>
        <begin position="398"/>
        <end position="897"/>
    </location>
</feature>
<name>A0ABU5QQJ3_9BACT</name>
<evidence type="ECO:0000256" key="3">
    <source>
        <dbReference type="ARBA" id="ARBA00022452"/>
    </source>
</evidence>
<evidence type="ECO:0000256" key="2">
    <source>
        <dbReference type="ARBA" id="ARBA00022448"/>
    </source>
</evidence>
<dbReference type="Gene3D" id="2.40.170.20">
    <property type="entry name" value="TonB-dependent receptor, beta-barrel domain"/>
    <property type="match status" value="1"/>
</dbReference>
<comment type="subcellular location">
    <subcellularLocation>
        <location evidence="1 8">Cell outer membrane</location>
        <topology evidence="1 8">Multi-pass membrane protein</topology>
    </subcellularLocation>
</comment>
<evidence type="ECO:0000256" key="6">
    <source>
        <dbReference type="ARBA" id="ARBA00023136"/>
    </source>
</evidence>
<dbReference type="InterPro" id="IPR037066">
    <property type="entry name" value="Plug_dom_sf"/>
</dbReference>
<keyword evidence="5 9" id="KW-0798">TonB box</keyword>
<sequence length="956" mass="107263">MKWYILFIFLWVSVDLLAQTKRTLTIRVKNESGQPVKNSTVVSEEGESKNAEKDGSGEVILYNQPPVIREYIVKAFDYESKTIQVDLKISNRIIDLVLRKATYNSFEGVDVGTRTKGKDNSSLPVPVDVITQEQLQASSYTELSQILNYQLMYFNSNRQVIADGTDHVDPVSLRGLGPDQVLVLINGKRRHTSSLININNTFGRGSVSTDLNVIPLHSIKRIEILRDGASSQYGSDAIAGVINIVLYDEKNDNDGSDWIWKVTGQGGTFLTNANLNFQNNDKESIVDGQAGVLNLGISKDFGNRNFLNIALMFSSRNPTNRSGMDTRPLLYSSEPTKLANETDASFLQRFSLLQKEDSARAIANGLDRKNTRVGIAEMRIASMMVNGNIGIGDIHNIYYSIQSSQKWGNATGFYRLPRQTSQNNSAVFANGFLPEINSRILDVSANAGIKGNLSSTLTYDISQTYGYNKFNFLIENSTNASIINDNQRSFDAGGLSFKQYTTNLDFSWDVFNKDMSGLQISAGSEYRFEEYGIQSGEEKSWSRQFPDNPLYQGNKNSGVQGFPGFKNTLSRNRNNWAIYVDGEFAFSKDKKTLLQGAFRRENYSDFGTNNSYKLALRHLLIKQDNKLLNLRGSFSTGFRAPSLQQNWFNNESTQNIGGELSRVLTINYDKSSIYSGIINGFGLNDLKPEIAQNYTFGIVGSIDNLTFSADGYWTVVNNRIIFSGVFPTSQPDVKRIVNDATINSIQFFTNAVNTNNTGLDMSVRFNPNWGQFIKIGFMSLANLNRTIVGNNIQASDVINKNSDLKSLLFSNQEKVRIESFVPRSKIMAGFELKVLGRGEEEKLRFNWQTIRFGEVAYGEIEASRESNQVFTPKFISDVSISYSFDKYIKLVVGANNIFDIYPDKQYINSKNNAKNFRDYTGALDNTSNGRIIYSRSATQFGANGRFIFIKFNCVFN</sequence>
<accession>A0ABU5QQJ3</accession>
<reference evidence="12 13" key="1">
    <citation type="submission" date="2023-12" db="EMBL/GenBank/DDBJ databases">
        <title>Novel species of the genus Arcicella isolated from rivers.</title>
        <authorList>
            <person name="Lu H."/>
        </authorList>
    </citation>
    <scope>NUCLEOTIDE SEQUENCE [LARGE SCALE GENOMIC DNA]</scope>
    <source>
        <strain evidence="12 13">LMG 21963</strain>
    </source>
</reference>
<comment type="caution">
    <text evidence="12">The sequence shown here is derived from an EMBL/GenBank/DDBJ whole genome shotgun (WGS) entry which is preliminary data.</text>
</comment>
<dbReference type="InterPro" id="IPR000531">
    <property type="entry name" value="Beta-barrel_TonB"/>
</dbReference>
<gene>
    <name evidence="12" type="ORF">VB264_15215</name>
</gene>
<evidence type="ECO:0000256" key="1">
    <source>
        <dbReference type="ARBA" id="ARBA00004571"/>
    </source>
</evidence>
<dbReference type="Proteomes" id="UP001304671">
    <property type="component" value="Unassembled WGS sequence"/>
</dbReference>
<dbReference type="PANTHER" id="PTHR47234">
    <property type="match status" value="1"/>
</dbReference>
<dbReference type="SUPFAM" id="SSF56935">
    <property type="entry name" value="Porins"/>
    <property type="match status" value="1"/>
</dbReference>
<protein>
    <submittedName>
        <fullName evidence="12">TonB-dependent receptor</fullName>
    </submittedName>
</protein>
<evidence type="ECO:0000313" key="13">
    <source>
        <dbReference type="Proteomes" id="UP001304671"/>
    </source>
</evidence>
<keyword evidence="6 8" id="KW-0472">Membrane</keyword>
<dbReference type="InterPro" id="IPR012910">
    <property type="entry name" value="Plug_dom"/>
</dbReference>
<keyword evidence="7 8" id="KW-0998">Cell outer membrane</keyword>
<keyword evidence="4 8" id="KW-0812">Transmembrane</keyword>
<proteinExistence type="inferred from homology"/>
<evidence type="ECO:0000259" key="10">
    <source>
        <dbReference type="Pfam" id="PF00593"/>
    </source>
</evidence>
<keyword evidence="13" id="KW-1185">Reference proteome</keyword>